<organism evidence="2 3">
    <name type="scientific">Thanatephorus cucumeris (strain AG1-IA)</name>
    <name type="common">Rice sheath blight fungus</name>
    <name type="synonym">Rhizoctonia solani</name>
    <dbReference type="NCBI Taxonomy" id="983506"/>
    <lineage>
        <taxon>Eukaryota</taxon>
        <taxon>Fungi</taxon>
        <taxon>Dikarya</taxon>
        <taxon>Basidiomycota</taxon>
        <taxon>Agaricomycotina</taxon>
        <taxon>Agaricomycetes</taxon>
        <taxon>Cantharellales</taxon>
        <taxon>Ceratobasidiaceae</taxon>
        <taxon>Rhizoctonia</taxon>
        <taxon>Rhizoctonia solani AG-1</taxon>
    </lineage>
</organism>
<reference evidence="2 3" key="1">
    <citation type="journal article" date="2013" name="Nat. Commun.">
        <title>The evolution and pathogenic mechanisms of the rice sheath blight pathogen.</title>
        <authorList>
            <person name="Zheng A."/>
            <person name="Lin R."/>
            <person name="Xu L."/>
            <person name="Qin P."/>
            <person name="Tang C."/>
            <person name="Ai P."/>
            <person name="Zhang D."/>
            <person name="Liu Y."/>
            <person name="Sun Z."/>
            <person name="Feng H."/>
            <person name="Wang Y."/>
            <person name="Chen Y."/>
            <person name="Liang X."/>
            <person name="Fu R."/>
            <person name="Li Q."/>
            <person name="Zhang J."/>
            <person name="Yu X."/>
            <person name="Xie Z."/>
            <person name="Ding L."/>
            <person name="Guan P."/>
            <person name="Tang J."/>
            <person name="Liang Y."/>
            <person name="Wang S."/>
            <person name="Deng Q."/>
            <person name="Li S."/>
            <person name="Zhu J."/>
            <person name="Wang L."/>
            <person name="Liu H."/>
            <person name="Li P."/>
        </authorList>
    </citation>
    <scope>NUCLEOTIDE SEQUENCE [LARGE SCALE GENOMIC DNA]</scope>
    <source>
        <strain evidence="3">AG-1 IA</strain>
    </source>
</reference>
<dbReference type="AlphaFoldDB" id="L8WU22"/>
<dbReference type="HOGENOM" id="CLU_2639795_0_0_1"/>
<comment type="caution">
    <text evidence="2">The sequence shown here is derived from an EMBL/GenBank/DDBJ whole genome shotgun (WGS) entry which is preliminary data.</text>
</comment>
<feature type="region of interest" description="Disordered" evidence="1">
    <location>
        <begin position="48"/>
        <end position="77"/>
    </location>
</feature>
<evidence type="ECO:0000313" key="3">
    <source>
        <dbReference type="Proteomes" id="UP000011668"/>
    </source>
</evidence>
<evidence type="ECO:0000313" key="2">
    <source>
        <dbReference type="EMBL" id="ELU39829.1"/>
    </source>
</evidence>
<dbReference type="EMBL" id="AFRT01001602">
    <property type="protein sequence ID" value="ELU39829.1"/>
    <property type="molecule type" value="Genomic_DNA"/>
</dbReference>
<keyword evidence="3" id="KW-1185">Reference proteome</keyword>
<proteinExistence type="predicted"/>
<name>L8WU22_THACA</name>
<sequence length="77" mass="9379">MDGEKRKREREEQKVQRQRDREQRKRIEQEAVDGIRAARELHIKLMTMNKRKRDVDEESDGSLKRRKSQDTELDESL</sequence>
<feature type="region of interest" description="Disordered" evidence="1">
    <location>
        <begin position="1"/>
        <end position="26"/>
    </location>
</feature>
<evidence type="ECO:0000256" key="1">
    <source>
        <dbReference type="SAM" id="MobiDB-lite"/>
    </source>
</evidence>
<dbReference type="Proteomes" id="UP000011668">
    <property type="component" value="Unassembled WGS sequence"/>
</dbReference>
<gene>
    <name evidence="2" type="ORF">AG1IA_06142</name>
</gene>
<protein>
    <submittedName>
        <fullName evidence="2">Uncharacterized protein</fullName>
    </submittedName>
</protein>
<accession>L8WU22</accession>